<keyword evidence="1" id="KW-0949">S-adenosyl-L-methionine</keyword>
<dbReference type="GO" id="GO:0046872">
    <property type="term" value="F:metal ion binding"/>
    <property type="evidence" value="ECO:0007669"/>
    <property type="project" value="UniProtKB-KW"/>
</dbReference>
<sequence>MHGKPQITCFLVKIASRCNLACDYCYIYRHADRGWQKQPFRMSQNHRQLLASRIGEYVEVQQLKEIVVVFHGGEPLLAGVETIVETASWVQAAVPSWCKVGFSLQTNGVLLTQPILARLEQMKIGVSLSIDGYKEAHDRHRLDRKGNSSFDAVEKSLQMLKAYPAIYSGAIAVIDPLVHPKGLFEFFSAYQPPQLDFLLPDANHCRLPPGRDRNPNLYVSWLLEAFDIWFSQYSHIPVRTFDAILGSLAGIPSHTDSFGFGDVSLLTIETDGSYHDLDVLKITSDGMTSLGTTLDECDIATIVASSTQIQNHRRLLAYEGLALQCQNCSVVDICGGGSIPHRYAADGFIHPTVYCLEMETLINHARERLQRQLDLEMTNRQIPSVEQEIDFDVIAFESPETSKPAIEFLLKAWLDDANKDFQSALKWSFGEVPEQLDVIEKIQFSIKNGSHIAIYPSIGMWTSVVKRKMAGIKVHTIDDDLIVADTRYPKKILELLKTLDRAGMQSPLIHRDDECLRIPFGTKILFEDEENATQGRKILQESLKIISSWRPTLVEEMRSISPEVQFIRDLTAHPEKIVSFSDNSVPGALYVSIKQDSRFVDPCDLADSLIHEHRHQKLYLLQRSIPLVARDTPLVSSPWREDLRPPSGLLHAVFVFTHLLEFWLYLSKQGNRDKARRQVKIIQSRLLQGITTLRSTALTKVGFNLLDRLESILKDSTGMQV</sequence>
<evidence type="ECO:0000313" key="6">
    <source>
        <dbReference type="EMBL" id="PSB02367.1"/>
    </source>
</evidence>
<dbReference type="GO" id="GO:0051536">
    <property type="term" value="F:iron-sulfur cluster binding"/>
    <property type="evidence" value="ECO:0007669"/>
    <property type="project" value="UniProtKB-KW"/>
</dbReference>
<name>A0A2T1C2J1_9CYAN</name>
<feature type="domain" description="Radical SAM core" evidence="5">
    <location>
        <begin position="14"/>
        <end position="163"/>
    </location>
</feature>
<dbReference type="InterPro" id="IPR026337">
    <property type="entry name" value="AKG_HExxH"/>
</dbReference>
<feature type="binding site" evidence="8">
    <location>
        <position position="9"/>
    </location>
    <ligand>
        <name>Zn(2+)</name>
        <dbReference type="ChEBI" id="CHEBI:29105"/>
    </ligand>
</feature>
<evidence type="ECO:0007829" key="9">
    <source>
        <dbReference type="PDB" id="9GMC"/>
    </source>
</evidence>
<dbReference type="InterPro" id="IPR023867">
    <property type="entry name" value="Sulphatase_maturase_rSAM"/>
</dbReference>
<dbReference type="Pfam" id="PF04055">
    <property type="entry name" value="Radical_SAM"/>
    <property type="match status" value="1"/>
</dbReference>
<evidence type="ECO:0000256" key="4">
    <source>
        <dbReference type="ARBA" id="ARBA00023014"/>
    </source>
</evidence>
<dbReference type="PDB" id="9GM3">
    <property type="method" value="X-ray"/>
    <property type="resolution" value="1.65 A"/>
    <property type="chains" value="A/C=1-376"/>
</dbReference>
<keyword evidence="4 8" id="KW-0411">Iron-sulfur</keyword>
<dbReference type="GO" id="GO:0016491">
    <property type="term" value="F:oxidoreductase activity"/>
    <property type="evidence" value="ECO:0007669"/>
    <property type="project" value="InterPro"/>
</dbReference>
<reference evidence="6 7" key="1">
    <citation type="submission" date="2018-02" db="EMBL/GenBank/DDBJ databases">
        <authorList>
            <person name="Cohen D.B."/>
            <person name="Kent A.D."/>
        </authorList>
    </citation>
    <scope>NUCLEOTIDE SEQUENCE [LARGE SCALE GENOMIC DNA]</scope>
    <source>
        <strain evidence="6 7">CCAP 1448/3</strain>
    </source>
</reference>
<keyword evidence="8 9" id="KW-0004">4Fe-4S</keyword>
<keyword evidence="7" id="KW-1185">Reference proteome</keyword>
<dbReference type="PANTHER" id="PTHR43273:SF8">
    <property type="entry name" value="RADICAL SAM DOMAIN PROTEIN"/>
    <property type="match status" value="1"/>
</dbReference>
<feature type="binding site" evidence="8 9">
    <location>
        <position position="141"/>
    </location>
    <ligand>
        <name>S-adenosyl-L-homocysteine</name>
        <dbReference type="ChEBI" id="CHEBI:57856"/>
    </ligand>
</feature>
<keyword evidence="8" id="KW-0862">Zinc</keyword>
<evidence type="ECO:0000256" key="1">
    <source>
        <dbReference type="ARBA" id="ARBA00022691"/>
    </source>
</evidence>
<dbReference type="SFLD" id="SFLDG01386">
    <property type="entry name" value="main_SPASM_domain-containing"/>
    <property type="match status" value="1"/>
</dbReference>
<dbReference type="SFLD" id="SFLDG01067">
    <property type="entry name" value="SPASM/twitch_domain_containing"/>
    <property type="match status" value="1"/>
</dbReference>
<dbReference type="PDB" id="9GMC">
    <property type="method" value="X-ray"/>
    <property type="resolution" value="1.77 A"/>
    <property type="chains" value="A/C=1-376"/>
</dbReference>
<feature type="binding site" evidence="8 9">
    <location>
        <position position="25"/>
    </location>
    <ligand>
        <name>[4Fe-4S] cluster</name>
        <dbReference type="ChEBI" id="CHEBI:49883"/>
        <label>1</label>
    </ligand>
</feature>
<dbReference type="NCBIfam" id="TIGR04267">
    <property type="entry name" value="mod_HExxH"/>
    <property type="match status" value="1"/>
</dbReference>
<dbReference type="SFLD" id="SFLDG01072">
    <property type="entry name" value="dehydrogenase_like"/>
    <property type="match status" value="1"/>
</dbReference>
<dbReference type="InterPro" id="IPR013785">
    <property type="entry name" value="Aldolase_TIM"/>
</dbReference>
<evidence type="ECO:0000313" key="7">
    <source>
        <dbReference type="Proteomes" id="UP000238762"/>
    </source>
</evidence>
<dbReference type="Proteomes" id="UP000238762">
    <property type="component" value="Unassembled WGS sequence"/>
</dbReference>
<feature type="binding site" evidence="8 9">
    <location>
        <position position="328"/>
    </location>
    <ligand>
        <name>[4Fe-4S] cluster</name>
        <dbReference type="ChEBI" id="CHEBI:49883"/>
        <label>2</label>
    </ligand>
</feature>
<dbReference type="NCBIfam" id="NF041707">
    <property type="entry name" value="rSAM_YhhB"/>
    <property type="match status" value="1"/>
</dbReference>
<feature type="binding site" evidence="8 9">
    <location>
        <position position="129"/>
    </location>
    <ligand>
        <name>S-adenosyl-L-homocysteine</name>
        <dbReference type="ChEBI" id="CHEBI:57856"/>
    </ligand>
</feature>
<feature type="binding site" evidence="8 9">
    <location>
        <position position="22"/>
    </location>
    <ligand>
        <name>[4Fe-4S] cluster</name>
        <dbReference type="ChEBI" id="CHEBI:49883"/>
        <label>1</label>
    </ligand>
</feature>
<keyword evidence="8 9" id="KW-0002">3D-structure</keyword>
<feature type="binding site" evidence="8 9">
    <location>
        <position position="334"/>
    </location>
    <ligand>
        <name>[4Fe-4S] cluster</name>
        <dbReference type="ChEBI" id="CHEBI:49883"/>
        <label>2</label>
    </ligand>
</feature>
<feature type="binding site" evidence="8 9">
    <location>
        <position position="105"/>
    </location>
    <ligand>
        <name>S-adenosyl-L-homocysteine</name>
        <dbReference type="ChEBI" id="CHEBI:57856"/>
    </ligand>
</feature>
<keyword evidence="2 8" id="KW-0479">Metal-binding</keyword>
<feature type="binding site" evidence="8 9">
    <location>
        <position position="24"/>
    </location>
    <ligand>
        <name>S-adenosyl-L-homocysteine</name>
        <dbReference type="ChEBI" id="CHEBI:57856"/>
    </ligand>
</feature>
<dbReference type="AlphaFoldDB" id="A0A2T1C2J1"/>
<feature type="binding site" evidence="8 9">
    <location>
        <position position="355"/>
    </location>
    <ligand>
        <name>[4Fe-4S] cluster</name>
        <dbReference type="ChEBI" id="CHEBI:49883"/>
        <label>2</label>
    </ligand>
</feature>
<reference evidence="6 7" key="2">
    <citation type="submission" date="2018-03" db="EMBL/GenBank/DDBJ databases">
        <title>The ancient ancestry and fast evolution of plastids.</title>
        <authorList>
            <person name="Moore K.R."/>
            <person name="Magnabosco C."/>
            <person name="Momper L."/>
            <person name="Gold D.A."/>
            <person name="Bosak T."/>
            <person name="Fournier G.P."/>
        </authorList>
    </citation>
    <scope>NUCLEOTIDE SEQUENCE [LARGE SCALE GENOMIC DNA]</scope>
    <source>
        <strain evidence="6 7">CCAP 1448/3</strain>
    </source>
</reference>
<dbReference type="CDD" id="cd01335">
    <property type="entry name" value="Radical_SAM"/>
    <property type="match status" value="1"/>
</dbReference>
<comment type="caution">
    <text evidence="6">The sequence shown here is derived from an EMBL/GenBank/DDBJ whole genome shotgun (WGS) entry which is preliminary data.</text>
</comment>
<dbReference type="OrthoDB" id="9808591at2"/>
<dbReference type="EMBL" id="PVWJ01000063">
    <property type="protein sequence ID" value="PSB02367.1"/>
    <property type="molecule type" value="Genomic_DNA"/>
</dbReference>
<dbReference type="NCBIfam" id="TIGR04269">
    <property type="entry name" value="SAM_SPASM_FxsB"/>
    <property type="match status" value="1"/>
</dbReference>
<feature type="binding site" evidence="8 9">
    <location>
        <position position="26"/>
    </location>
    <ligand>
        <name>S-adenosyl-L-homocysteine</name>
        <dbReference type="ChEBI" id="CHEBI:57856"/>
    </ligand>
</feature>
<organism evidence="6 7">
    <name type="scientific">Merismopedia glauca CCAP 1448/3</name>
    <dbReference type="NCBI Taxonomy" id="1296344"/>
    <lineage>
        <taxon>Bacteria</taxon>
        <taxon>Bacillati</taxon>
        <taxon>Cyanobacteriota</taxon>
        <taxon>Cyanophyceae</taxon>
        <taxon>Synechococcales</taxon>
        <taxon>Merismopediaceae</taxon>
        <taxon>Merismopedia</taxon>
    </lineage>
</organism>
<protein>
    <submittedName>
        <fullName evidence="6">FxsB family radical SAM/SPASM domain protein</fullName>
    </submittedName>
</protein>
<feature type="binding site" evidence="8 9">
    <location>
        <position position="18"/>
    </location>
    <ligand>
        <name>[4Fe-4S] cluster</name>
        <dbReference type="ChEBI" id="CHEBI:49883"/>
        <label>1</label>
    </ligand>
</feature>
<dbReference type="InterPro" id="IPR058240">
    <property type="entry name" value="rSAM_sf"/>
</dbReference>
<evidence type="ECO:0000256" key="3">
    <source>
        <dbReference type="ARBA" id="ARBA00023004"/>
    </source>
</evidence>
<evidence type="ECO:0007829" key="8">
    <source>
        <dbReference type="PDB" id="9GM3"/>
    </source>
</evidence>
<reference evidence="8 9" key="3">
    <citation type="journal article" date="2025" name="J. Am. Chem. Soc.">
        <title>Peptide Recognition and Mechanism of the Radical &amp;lt;i&amp;gt;S&amp;lt;/i&amp;gt;-Adenosyl-l-methionine Multiple Cyclophane Synthase ChlB.</title>
        <authorList>
            <person name="Ruel J."/>
            <person name="Nguyen T.Q.N."/>
            <person name="Morishita Y."/>
            <person name="Usclat A."/>
            <person name="Martin L."/>
            <person name="Amara P."/>
            <person name="Kieffer-Jaquinod S."/>
            <person name="Stefanoiu M.C."/>
            <person name="de la Mora E."/>
            <person name="Morinaka B.I."/>
            <person name="Nicolet Y."/>
        </authorList>
    </citation>
    <scope>X-RAY CRYSTALLOGRAPHY (1.65 ANGSTROMS) OF 1-376 IN COMPLEX WITH S-ADENOSYL-L-HOMOCYSTEINE; ZN(2+) AND [4FE-4S] CLUSTER</scope>
</reference>
<dbReference type="SFLD" id="SFLDS00029">
    <property type="entry name" value="Radical_SAM"/>
    <property type="match status" value="1"/>
</dbReference>
<keyword evidence="3 8" id="KW-0408">Iron</keyword>
<dbReference type="PANTHER" id="PTHR43273">
    <property type="entry name" value="ANAEROBIC SULFATASE-MATURATING ENZYME HOMOLOG ASLB-RELATED"/>
    <property type="match status" value="1"/>
</dbReference>
<evidence type="ECO:0000256" key="2">
    <source>
        <dbReference type="ARBA" id="ARBA00022723"/>
    </source>
</evidence>
<accession>A0A2T1C2J1</accession>
<dbReference type="Gene3D" id="3.20.20.70">
    <property type="entry name" value="Aldolase class I"/>
    <property type="match status" value="1"/>
</dbReference>
<dbReference type="InterPro" id="IPR007197">
    <property type="entry name" value="rSAM"/>
</dbReference>
<dbReference type="InterPro" id="IPR026335">
    <property type="entry name" value="rSAM_SPASM_FxsB"/>
</dbReference>
<feature type="binding site" evidence="8 9">
    <location>
        <position position="201"/>
    </location>
    <ligand>
        <name>S-adenosyl-L-homocysteine</name>
        <dbReference type="ChEBI" id="CHEBI:57856"/>
    </ligand>
</feature>
<feature type="binding site" evidence="8 9">
    <location>
        <position position="74"/>
    </location>
    <ligand>
        <name>S-adenosyl-L-homocysteine</name>
        <dbReference type="ChEBI" id="CHEBI:57856"/>
    </ligand>
</feature>
<feature type="binding site" evidence="8 9">
    <location>
        <position position="325"/>
    </location>
    <ligand>
        <name>[4Fe-4S] cluster</name>
        <dbReference type="ChEBI" id="CHEBI:49883"/>
        <label>2</label>
    </ligand>
</feature>
<dbReference type="SUPFAM" id="SSF102114">
    <property type="entry name" value="Radical SAM enzymes"/>
    <property type="match status" value="1"/>
</dbReference>
<gene>
    <name evidence="6" type="ORF">C7B64_13565</name>
</gene>
<proteinExistence type="evidence at protein level"/>
<evidence type="ECO:0000259" key="5">
    <source>
        <dbReference type="Pfam" id="PF04055"/>
    </source>
</evidence>